<dbReference type="EMBL" id="CM045758">
    <property type="protein sequence ID" value="KAI8029790.1"/>
    <property type="molecule type" value="Genomic_DNA"/>
</dbReference>
<proteinExistence type="predicted"/>
<protein>
    <submittedName>
        <fullName evidence="1">Rop guanine nucleotide exchange factor 1</fullName>
    </submittedName>
</protein>
<comment type="caution">
    <text evidence="1">The sequence shown here is derived from an EMBL/GenBank/DDBJ whole genome shotgun (WGS) entry which is preliminary data.</text>
</comment>
<accession>A0ACC0IYM3</accession>
<dbReference type="Proteomes" id="UP001060215">
    <property type="component" value="Chromosome 1"/>
</dbReference>
<keyword evidence="2" id="KW-1185">Reference proteome</keyword>
<evidence type="ECO:0000313" key="2">
    <source>
        <dbReference type="Proteomes" id="UP001060215"/>
    </source>
</evidence>
<sequence>MELVPSIQQFAGGGAYEVMLPRPSSDLCINLPALKKLDAMLIGILDGFQETKFCYVDRGIIVGDANDDFEFGKQVHAEVVKVFSLSDEYLGTNLLRMYSGVGEIDSAKKVFDKMPKRDLVTWNALIFSYSKCGMGDVSVELFR</sequence>
<reference evidence="1 2" key="1">
    <citation type="journal article" date="2022" name="Plant J.">
        <title>Chromosome-level genome of Camellia lanceoleosa provides a valuable resource for understanding genome evolution and self-incompatibility.</title>
        <authorList>
            <person name="Gong W."/>
            <person name="Xiao S."/>
            <person name="Wang L."/>
            <person name="Liao Z."/>
            <person name="Chang Y."/>
            <person name="Mo W."/>
            <person name="Hu G."/>
            <person name="Li W."/>
            <person name="Zhao G."/>
            <person name="Zhu H."/>
            <person name="Hu X."/>
            <person name="Ji K."/>
            <person name="Xiang X."/>
            <person name="Song Q."/>
            <person name="Yuan D."/>
            <person name="Jin S."/>
            <person name="Zhang L."/>
        </authorList>
    </citation>
    <scope>NUCLEOTIDE SEQUENCE [LARGE SCALE GENOMIC DNA]</scope>
    <source>
        <strain evidence="1">SQ_2022a</strain>
    </source>
</reference>
<organism evidence="1 2">
    <name type="scientific">Camellia lanceoleosa</name>
    <dbReference type="NCBI Taxonomy" id="1840588"/>
    <lineage>
        <taxon>Eukaryota</taxon>
        <taxon>Viridiplantae</taxon>
        <taxon>Streptophyta</taxon>
        <taxon>Embryophyta</taxon>
        <taxon>Tracheophyta</taxon>
        <taxon>Spermatophyta</taxon>
        <taxon>Magnoliopsida</taxon>
        <taxon>eudicotyledons</taxon>
        <taxon>Gunneridae</taxon>
        <taxon>Pentapetalae</taxon>
        <taxon>asterids</taxon>
        <taxon>Ericales</taxon>
        <taxon>Theaceae</taxon>
        <taxon>Camellia</taxon>
    </lineage>
</organism>
<name>A0ACC0IYM3_9ERIC</name>
<gene>
    <name evidence="1" type="ORF">LOK49_LG01G00375</name>
</gene>
<evidence type="ECO:0000313" key="1">
    <source>
        <dbReference type="EMBL" id="KAI8029790.1"/>
    </source>
</evidence>